<name>A0A940S6M6_9PROT</name>
<keyword evidence="3" id="KW-1185">Reference proteome</keyword>
<evidence type="ECO:0000313" key="3">
    <source>
        <dbReference type="Proteomes" id="UP000677537"/>
    </source>
</evidence>
<sequence>MAFVRTSGRRVLLAGAARIAVLGSAAAGVVVTPVTPGGDLYDFTQWQKPAIGSGASDVVYAPAVQQASATNDVVGVNFQAPAGTALSARMATFGHFFRKGHVLASDRLDLYWSGAAHPAQMDVLSTHSDGSVKHAAITTQHPALSAGQTIQAMIRKGASAPGATLAITPASSTNIAASLTVVSRVPHTVQDANQGGAWVDTGVPAAVGTSYDLNPATMLASYAVSGNWLAGDRCIEKRCMRYLSDALRVIMDARVYSDGTCAVRYQVTADNCIWSNPGNYSSWNISMTAQQGGTTVFSTNSLRIWQTQGFQSKWIRTDLSAALNGVASPVEHNVQFDTPYLIHAGSLPPYDLSTGLSETSIVTMKSNVADAAGFRLPGSTNGYQSPGMGGTGGRSDIGMLPGWHAAYFCTMDARLRPIVLAQAEAGLEIPINYWDSVKGVPLNIFPTIGYPETWFDMRQGAVITNIQWNDPGMDRDWDGAHQPLIAYAAYLITGEHMYWDMMERQATFTLGNTYGPGRKKTVAGVTKDWVTCQENQPRQAGWGMRDISMGALICHDASPFKALLPQVIKFNYDYLASVQDAWKDAQGEHYGWLAYSNPYDRLVLKPWMQDHWMAGTWCAWMQGCTEARTYVDTFMKNWQVGRFLQADNVFLYKKGSQYDLYMGNINTIIEEPVAFKTWAALGARAIADHGSDWDNTGDYSMLAIRSLSLIRMMLRDTNSTASIAKLLNNGAPYTSPDSMKSDSTDNIRPLIAV</sequence>
<protein>
    <submittedName>
        <fullName evidence="2">Uncharacterized protein</fullName>
    </submittedName>
</protein>
<gene>
    <name evidence="2" type="ORF">J5Y10_05080</name>
</gene>
<dbReference type="EMBL" id="JAGIZA010000003">
    <property type="protein sequence ID" value="MBP0492148.1"/>
    <property type="molecule type" value="Genomic_DNA"/>
</dbReference>
<dbReference type="Proteomes" id="UP000677537">
    <property type="component" value="Unassembled WGS sequence"/>
</dbReference>
<feature type="signal peptide" evidence="1">
    <location>
        <begin position="1"/>
        <end position="27"/>
    </location>
</feature>
<evidence type="ECO:0000313" key="2">
    <source>
        <dbReference type="EMBL" id="MBP0492148.1"/>
    </source>
</evidence>
<keyword evidence="1" id="KW-0732">Signal</keyword>
<reference evidence="2" key="1">
    <citation type="submission" date="2021-03" db="EMBL/GenBank/DDBJ databases">
        <authorList>
            <person name="So Y."/>
        </authorList>
    </citation>
    <scope>NUCLEOTIDE SEQUENCE</scope>
    <source>
        <strain evidence="2">SG15</strain>
    </source>
</reference>
<dbReference type="AlphaFoldDB" id="A0A940S6M6"/>
<proteinExistence type="predicted"/>
<comment type="caution">
    <text evidence="2">The sequence shown here is derived from an EMBL/GenBank/DDBJ whole genome shotgun (WGS) entry which is preliminary data.</text>
</comment>
<accession>A0A940S6M6</accession>
<feature type="chain" id="PRO_5037130476" evidence="1">
    <location>
        <begin position="28"/>
        <end position="753"/>
    </location>
</feature>
<evidence type="ECO:0000256" key="1">
    <source>
        <dbReference type="SAM" id="SignalP"/>
    </source>
</evidence>
<dbReference type="RefSeq" id="WP_209371423.1">
    <property type="nucleotide sequence ID" value="NZ_JAGIZA010000003.1"/>
</dbReference>
<organism evidence="2 3">
    <name type="scientific">Roseomonas indoligenes</name>
    <dbReference type="NCBI Taxonomy" id="2820811"/>
    <lineage>
        <taxon>Bacteria</taxon>
        <taxon>Pseudomonadati</taxon>
        <taxon>Pseudomonadota</taxon>
        <taxon>Alphaproteobacteria</taxon>
        <taxon>Acetobacterales</taxon>
        <taxon>Roseomonadaceae</taxon>
        <taxon>Roseomonas</taxon>
    </lineage>
</organism>